<evidence type="ECO:0000313" key="3">
    <source>
        <dbReference type="Proteomes" id="UP000008177"/>
    </source>
</evidence>
<reference evidence="3" key="1">
    <citation type="journal article" date="2011" name="PLoS Genet.">
        <title>Genomic analysis of the necrotrophic fungal pathogens Sclerotinia sclerotiorum and Botrytis cinerea.</title>
        <authorList>
            <person name="Amselem J."/>
            <person name="Cuomo C.A."/>
            <person name="van Kan J.A."/>
            <person name="Viaud M."/>
            <person name="Benito E.P."/>
            <person name="Couloux A."/>
            <person name="Coutinho P.M."/>
            <person name="de Vries R.P."/>
            <person name="Dyer P.S."/>
            <person name="Fillinger S."/>
            <person name="Fournier E."/>
            <person name="Gout L."/>
            <person name="Hahn M."/>
            <person name="Kohn L."/>
            <person name="Lapalu N."/>
            <person name="Plummer K.M."/>
            <person name="Pradier J.M."/>
            <person name="Quevillon E."/>
            <person name="Sharon A."/>
            <person name="Simon A."/>
            <person name="ten Have A."/>
            <person name="Tudzynski B."/>
            <person name="Tudzynski P."/>
            <person name="Wincker P."/>
            <person name="Andrew M."/>
            <person name="Anthouard V."/>
            <person name="Beever R.E."/>
            <person name="Beffa R."/>
            <person name="Benoit I."/>
            <person name="Bouzid O."/>
            <person name="Brault B."/>
            <person name="Chen Z."/>
            <person name="Choquer M."/>
            <person name="Collemare J."/>
            <person name="Cotton P."/>
            <person name="Danchin E.G."/>
            <person name="Da Silva C."/>
            <person name="Gautier A."/>
            <person name="Giraud C."/>
            <person name="Giraud T."/>
            <person name="Gonzalez C."/>
            <person name="Grossetete S."/>
            <person name="Guldener U."/>
            <person name="Henrissat B."/>
            <person name="Howlett B.J."/>
            <person name="Kodira C."/>
            <person name="Kretschmer M."/>
            <person name="Lappartient A."/>
            <person name="Leroch M."/>
            <person name="Levis C."/>
            <person name="Mauceli E."/>
            <person name="Neuveglise C."/>
            <person name="Oeser B."/>
            <person name="Pearson M."/>
            <person name="Poulain J."/>
            <person name="Poussereau N."/>
            <person name="Quesneville H."/>
            <person name="Rascle C."/>
            <person name="Schumacher J."/>
            <person name="Segurens B."/>
            <person name="Sexton A."/>
            <person name="Silva E."/>
            <person name="Sirven C."/>
            <person name="Soanes D.M."/>
            <person name="Talbot N.J."/>
            <person name="Templeton M."/>
            <person name="Yandava C."/>
            <person name="Yarden O."/>
            <person name="Zeng Q."/>
            <person name="Rollins J.A."/>
            <person name="Lebrun M.H."/>
            <person name="Dickman M."/>
        </authorList>
    </citation>
    <scope>NUCLEOTIDE SEQUENCE [LARGE SCALE GENOMIC DNA]</scope>
    <source>
        <strain evidence="3">T4</strain>
    </source>
</reference>
<feature type="region of interest" description="Disordered" evidence="1">
    <location>
        <begin position="1"/>
        <end position="25"/>
    </location>
</feature>
<evidence type="ECO:0000256" key="1">
    <source>
        <dbReference type="SAM" id="MobiDB-lite"/>
    </source>
</evidence>
<name>G2XNG2_BOTF4</name>
<dbReference type="Proteomes" id="UP000008177">
    <property type="component" value="Unplaced contigs"/>
</dbReference>
<accession>G2XNG2</accession>
<dbReference type="AlphaFoldDB" id="G2XNG2"/>
<proteinExistence type="predicted"/>
<dbReference type="InParanoid" id="G2XNG2"/>
<protein>
    <submittedName>
        <fullName evidence="2">Uncharacterized protein</fullName>
    </submittedName>
</protein>
<sequence>MSTLTPPEDQPIKARSKSITPSQPQNATQLLSKTFGNILQVSSPPKSKSMIDLSTLRPETIAENNDLDPHLLVVMQVKNKHGDKYGRMESQEYLNKAGAIIVRDFGSQESLDDLRKAKNKITKRKIQESNTKSVEVHIGSRIQKCWARSYDFMMISVTQQIETAMIDLP</sequence>
<evidence type="ECO:0000313" key="2">
    <source>
        <dbReference type="EMBL" id="CCD42418.1"/>
    </source>
</evidence>
<dbReference type="OrthoDB" id="3531264at2759"/>
<dbReference type="HOGENOM" id="CLU_134517_0_0_1"/>
<gene>
    <name evidence="2" type="ORF">BofuT4_P075010.1</name>
</gene>
<organism evidence="2 3">
    <name type="scientific">Botryotinia fuckeliana (strain T4)</name>
    <name type="common">Noble rot fungus</name>
    <name type="synonym">Botrytis cinerea</name>
    <dbReference type="NCBI Taxonomy" id="999810"/>
    <lineage>
        <taxon>Eukaryota</taxon>
        <taxon>Fungi</taxon>
        <taxon>Dikarya</taxon>
        <taxon>Ascomycota</taxon>
        <taxon>Pezizomycotina</taxon>
        <taxon>Leotiomycetes</taxon>
        <taxon>Helotiales</taxon>
        <taxon>Sclerotiniaceae</taxon>
        <taxon>Botrytis</taxon>
    </lineage>
</organism>
<dbReference type="EMBL" id="FQ790246">
    <property type="protein sequence ID" value="CCD42418.1"/>
    <property type="molecule type" value="Genomic_DNA"/>
</dbReference>